<keyword evidence="2" id="KW-0812">Transmembrane</keyword>
<dbReference type="EMBL" id="CP086322">
    <property type="protein sequence ID" value="UQA97169.1"/>
    <property type="molecule type" value="Genomic_DNA"/>
</dbReference>
<keyword evidence="4" id="KW-1185">Reference proteome</keyword>
<feature type="region of interest" description="Disordered" evidence="1">
    <location>
        <begin position="1"/>
        <end position="27"/>
    </location>
</feature>
<organism evidence="3 4">
    <name type="scientific">Streptomyces halobius</name>
    <dbReference type="NCBI Taxonomy" id="2879846"/>
    <lineage>
        <taxon>Bacteria</taxon>
        <taxon>Bacillati</taxon>
        <taxon>Actinomycetota</taxon>
        <taxon>Actinomycetes</taxon>
        <taxon>Kitasatosporales</taxon>
        <taxon>Streptomycetaceae</taxon>
        <taxon>Streptomyces</taxon>
    </lineage>
</organism>
<evidence type="ECO:0000313" key="3">
    <source>
        <dbReference type="EMBL" id="UQA97169.1"/>
    </source>
</evidence>
<protein>
    <submittedName>
        <fullName evidence="3">DUF3558 domain-containing protein</fullName>
    </submittedName>
</protein>
<dbReference type="InterPro" id="IPR024520">
    <property type="entry name" value="DUF3558"/>
</dbReference>
<gene>
    <name evidence="3" type="ORF">K9S39_39635</name>
</gene>
<evidence type="ECO:0000313" key="4">
    <source>
        <dbReference type="Proteomes" id="UP000830115"/>
    </source>
</evidence>
<feature type="compositionally biased region" description="Low complexity" evidence="1">
    <location>
        <begin position="64"/>
        <end position="78"/>
    </location>
</feature>
<reference evidence="3" key="1">
    <citation type="submission" date="2021-10" db="EMBL/GenBank/DDBJ databases">
        <title>Streptomyces nigrumlapis sp.nov.,an antimicrobial producing actinobacterium isolated from Black Gobi rocks.</title>
        <authorList>
            <person name="Wen Y."/>
            <person name="Zhang W."/>
            <person name="Liu X.G."/>
        </authorList>
    </citation>
    <scope>NUCLEOTIDE SEQUENCE</scope>
    <source>
        <strain evidence="3">ST13-2-2</strain>
    </source>
</reference>
<feature type="transmembrane region" description="Helical" evidence="2">
    <location>
        <begin position="31"/>
        <end position="53"/>
    </location>
</feature>
<name>A0ABY4MKC8_9ACTN</name>
<accession>A0ABY4MKC8</accession>
<proteinExistence type="predicted"/>
<dbReference type="Proteomes" id="UP000830115">
    <property type="component" value="Chromosome"/>
</dbReference>
<sequence length="208" mass="22176">MTRWDEEQETWVPEPATDRPPTGDNPRPQRMLIVAVAAALLAGVAGAGIWALTREYGNGGPDRTGSPPGVGSTTTASGRPAEVTQPCRVAEDTLFQKWRLNQGRPSKQSSLGKACWWESSYTRYRTTFMLMFAASDPGIGPNADPVTIPGVPAASAAPSKGRNACMVAWPASFGKVIISATRPTSAPSRHMCALAADFARDLAPRLPR</sequence>
<dbReference type="Pfam" id="PF12079">
    <property type="entry name" value="DUF3558"/>
    <property type="match status" value="1"/>
</dbReference>
<keyword evidence="2" id="KW-0472">Membrane</keyword>
<evidence type="ECO:0000256" key="2">
    <source>
        <dbReference type="SAM" id="Phobius"/>
    </source>
</evidence>
<feature type="region of interest" description="Disordered" evidence="1">
    <location>
        <begin position="60"/>
        <end position="83"/>
    </location>
</feature>
<dbReference type="RefSeq" id="WP_248868086.1">
    <property type="nucleotide sequence ID" value="NZ_CP086322.1"/>
</dbReference>
<keyword evidence="2" id="KW-1133">Transmembrane helix</keyword>
<evidence type="ECO:0000256" key="1">
    <source>
        <dbReference type="SAM" id="MobiDB-lite"/>
    </source>
</evidence>